<proteinExistence type="predicted"/>
<comment type="caution">
    <text evidence="2">The sequence shown here is derived from an EMBL/GenBank/DDBJ whole genome shotgun (WGS) entry which is preliminary data.</text>
</comment>
<name>A0A9P4RA37_9PLEO</name>
<keyword evidence="3" id="KW-1185">Reference proteome</keyword>
<dbReference type="EMBL" id="ML996098">
    <property type="protein sequence ID" value="KAF2740915.1"/>
    <property type="molecule type" value="Genomic_DNA"/>
</dbReference>
<dbReference type="OrthoDB" id="3759773at2759"/>
<organism evidence="2 3">
    <name type="scientific">Polyplosphaeria fusca</name>
    <dbReference type="NCBI Taxonomy" id="682080"/>
    <lineage>
        <taxon>Eukaryota</taxon>
        <taxon>Fungi</taxon>
        <taxon>Dikarya</taxon>
        <taxon>Ascomycota</taxon>
        <taxon>Pezizomycotina</taxon>
        <taxon>Dothideomycetes</taxon>
        <taxon>Pleosporomycetidae</taxon>
        <taxon>Pleosporales</taxon>
        <taxon>Tetraplosphaeriaceae</taxon>
        <taxon>Polyplosphaeria</taxon>
    </lineage>
</organism>
<reference evidence="2" key="1">
    <citation type="journal article" date="2020" name="Stud. Mycol.">
        <title>101 Dothideomycetes genomes: a test case for predicting lifestyles and emergence of pathogens.</title>
        <authorList>
            <person name="Haridas S."/>
            <person name="Albert R."/>
            <person name="Binder M."/>
            <person name="Bloem J."/>
            <person name="Labutti K."/>
            <person name="Salamov A."/>
            <person name="Andreopoulos B."/>
            <person name="Baker S."/>
            <person name="Barry K."/>
            <person name="Bills G."/>
            <person name="Bluhm B."/>
            <person name="Cannon C."/>
            <person name="Castanera R."/>
            <person name="Culley D."/>
            <person name="Daum C."/>
            <person name="Ezra D."/>
            <person name="Gonzalez J."/>
            <person name="Henrissat B."/>
            <person name="Kuo A."/>
            <person name="Liang C."/>
            <person name="Lipzen A."/>
            <person name="Lutzoni F."/>
            <person name="Magnuson J."/>
            <person name="Mondo S."/>
            <person name="Nolan M."/>
            <person name="Ohm R."/>
            <person name="Pangilinan J."/>
            <person name="Park H.-J."/>
            <person name="Ramirez L."/>
            <person name="Alfaro M."/>
            <person name="Sun H."/>
            <person name="Tritt A."/>
            <person name="Yoshinaga Y."/>
            <person name="Zwiers L.-H."/>
            <person name="Turgeon B."/>
            <person name="Goodwin S."/>
            <person name="Spatafora J."/>
            <person name="Crous P."/>
            <person name="Grigoriev I."/>
        </authorList>
    </citation>
    <scope>NUCLEOTIDE SEQUENCE</scope>
    <source>
        <strain evidence="2">CBS 125425</strain>
    </source>
</reference>
<dbReference type="Proteomes" id="UP000799444">
    <property type="component" value="Unassembled WGS sequence"/>
</dbReference>
<feature type="domain" description="F-box" evidence="1">
    <location>
        <begin position="1"/>
        <end position="50"/>
    </location>
</feature>
<protein>
    <recommendedName>
        <fullName evidence="1">F-box domain-containing protein</fullName>
    </recommendedName>
</protein>
<dbReference type="InterPro" id="IPR001810">
    <property type="entry name" value="F-box_dom"/>
</dbReference>
<gene>
    <name evidence="2" type="ORF">EJ04DRAFT_111004</name>
</gene>
<evidence type="ECO:0000313" key="2">
    <source>
        <dbReference type="EMBL" id="KAF2740915.1"/>
    </source>
</evidence>
<accession>A0A9P4RA37</accession>
<evidence type="ECO:0000259" key="1">
    <source>
        <dbReference type="PROSITE" id="PS50181"/>
    </source>
</evidence>
<sequence>MPLQSLPNELLGECFAYLETSKPVIKSLRLVSKRIHALSSPYLLTHFRISFDRQSAQDLDFIAKHPIFSRSISSVSIDVSYYDRILAESLRRFAEHSSTELYYKIEVMERTVRLRQFGSPEQHDSLLNAFCIIDQWEAVVRPDWGNTPEEAITEYQKLLLSTHGKYVELFTEQEKIMAEEGHFNRLIAAFQGFNNLKKIVIEDYRRKKLKKFDVAGRLSHEGLEAECLEKSRWKGSFRTAMDTQQPMHLIARLFKGLAGTSIRPQIFEINLTAPADMRCINLSTPALDAVCKTLSRAERCYLSIKDWQRRGSLVEDIDRSAEELIGLCNLTTAFFSSKYLKEMHLGLDDYPAFGEFPQMALPELVKLPLNAPSLSRVYFRNVPLRLEDIREFVTSTKELEWLNLYNPYLLSGTWVEALDALRKLEKLSHVEMKSPRGCEFGVWREQDPPEEEVLAKYILRESEKNPLIGWADVV</sequence>
<evidence type="ECO:0000313" key="3">
    <source>
        <dbReference type="Proteomes" id="UP000799444"/>
    </source>
</evidence>
<dbReference type="PROSITE" id="PS50181">
    <property type="entry name" value="FBOX"/>
    <property type="match status" value="1"/>
</dbReference>
<dbReference type="AlphaFoldDB" id="A0A9P4RA37"/>